<protein>
    <recommendedName>
        <fullName evidence="6">Large ribosomal subunit protein bL21</fullName>
    </recommendedName>
</protein>
<dbReference type="Proteomes" id="UP000186309">
    <property type="component" value="Chromosome"/>
</dbReference>
<dbReference type="PANTHER" id="PTHR21349:SF0">
    <property type="entry name" value="LARGE RIBOSOMAL SUBUNIT PROTEIN BL21M"/>
    <property type="match status" value="1"/>
</dbReference>
<proteinExistence type="inferred from homology"/>
<dbReference type="InterPro" id="IPR018258">
    <property type="entry name" value="Ribosomal_bL21_CS"/>
</dbReference>
<evidence type="ECO:0000313" key="9">
    <source>
        <dbReference type="Proteomes" id="UP000186309"/>
    </source>
</evidence>
<dbReference type="GO" id="GO:1990904">
    <property type="term" value="C:ribonucleoprotein complex"/>
    <property type="evidence" value="ECO:0007669"/>
    <property type="project" value="UniProtKB-KW"/>
</dbReference>
<evidence type="ECO:0000256" key="5">
    <source>
        <dbReference type="ARBA" id="ARBA00023274"/>
    </source>
</evidence>
<dbReference type="PROSITE" id="PS01169">
    <property type="entry name" value="RIBOSOMAL_L21"/>
    <property type="match status" value="1"/>
</dbReference>
<dbReference type="InterPro" id="IPR036164">
    <property type="entry name" value="bL21-like_sf"/>
</dbReference>
<comment type="subunit">
    <text evidence="6">Part of the 50S ribosomal subunit. Contacts protein L20.</text>
</comment>
<dbReference type="GO" id="GO:0005737">
    <property type="term" value="C:cytoplasm"/>
    <property type="evidence" value="ECO:0007669"/>
    <property type="project" value="UniProtKB-ARBA"/>
</dbReference>
<comment type="function">
    <text evidence="6 7">This protein binds to 23S rRNA in the presence of protein L20.</text>
</comment>
<dbReference type="KEGG" id="pbor:BSF38_03807"/>
<evidence type="ECO:0000256" key="3">
    <source>
        <dbReference type="ARBA" id="ARBA00022884"/>
    </source>
</evidence>
<dbReference type="HAMAP" id="MF_01363">
    <property type="entry name" value="Ribosomal_bL21"/>
    <property type="match status" value="1"/>
</dbReference>
<evidence type="ECO:0000256" key="2">
    <source>
        <dbReference type="ARBA" id="ARBA00022730"/>
    </source>
</evidence>
<dbReference type="STRING" id="1387353.BSF38_03807"/>
<dbReference type="PANTHER" id="PTHR21349">
    <property type="entry name" value="50S RIBOSOMAL PROTEIN L21"/>
    <property type="match status" value="1"/>
</dbReference>
<comment type="similarity">
    <text evidence="1 6 7">Belongs to the bacterial ribosomal protein bL21 family.</text>
</comment>
<dbReference type="InterPro" id="IPR001787">
    <property type="entry name" value="Ribosomal_bL21"/>
</dbReference>
<accession>A0A1U7CTN7</accession>
<dbReference type="NCBIfam" id="TIGR00061">
    <property type="entry name" value="L21"/>
    <property type="match status" value="1"/>
</dbReference>
<dbReference type="EMBL" id="CP019082">
    <property type="protein sequence ID" value="APW62269.1"/>
    <property type="molecule type" value="Genomic_DNA"/>
</dbReference>
<organism evidence="8 9">
    <name type="scientific">Paludisphaera borealis</name>
    <dbReference type="NCBI Taxonomy" id="1387353"/>
    <lineage>
        <taxon>Bacteria</taxon>
        <taxon>Pseudomonadati</taxon>
        <taxon>Planctomycetota</taxon>
        <taxon>Planctomycetia</taxon>
        <taxon>Isosphaerales</taxon>
        <taxon>Isosphaeraceae</taxon>
        <taxon>Paludisphaera</taxon>
    </lineage>
</organism>
<keyword evidence="3 6" id="KW-0694">RNA-binding</keyword>
<sequence>MYAVFEDGSHQYRVQEGDFVQVDHRQGVAGDELIFGKVLLIVGEGEPTLGAPEIAGARVVAKIVNQFRAKKIIIQKFRRRKNMRRRRGHRQPYTTVQIMSLAAAS</sequence>
<dbReference type="OrthoDB" id="9813334at2"/>
<dbReference type="GO" id="GO:0019843">
    <property type="term" value="F:rRNA binding"/>
    <property type="evidence" value="ECO:0007669"/>
    <property type="project" value="UniProtKB-UniRule"/>
</dbReference>
<evidence type="ECO:0000256" key="7">
    <source>
        <dbReference type="RuleBase" id="RU000562"/>
    </source>
</evidence>
<keyword evidence="4 6" id="KW-0689">Ribosomal protein</keyword>
<keyword evidence="2 6" id="KW-0699">rRNA-binding</keyword>
<dbReference type="GO" id="GO:0005840">
    <property type="term" value="C:ribosome"/>
    <property type="evidence" value="ECO:0007669"/>
    <property type="project" value="UniProtKB-KW"/>
</dbReference>
<dbReference type="Pfam" id="PF00829">
    <property type="entry name" value="Ribosomal_L21p"/>
    <property type="match status" value="1"/>
</dbReference>
<keyword evidence="9" id="KW-1185">Reference proteome</keyword>
<reference evidence="9" key="1">
    <citation type="submission" date="2016-12" db="EMBL/GenBank/DDBJ databases">
        <title>Comparative genomics of four Isosphaeraceae planctomycetes: a common pool of plasmids and glycoside hydrolase genes.</title>
        <authorList>
            <person name="Ivanova A."/>
        </authorList>
    </citation>
    <scope>NUCLEOTIDE SEQUENCE [LARGE SCALE GENOMIC DNA]</scope>
    <source>
        <strain evidence="9">PX4</strain>
    </source>
</reference>
<evidence type="ECO:0000313" key="8">
    <source>
        <dbReference type="EMBL" id="APW62269.1"/>
    </source>
</evidence>
<evidence type="ECO:0000256" key="6">
    <source>
        <dbReference type="HAMAP-Rule" id="MF_01363"/>
    </source>
</evidence>
<dbReference type="InterPro" id="IPR028909">
    <property type="entry name" value="bL21-like"/>
</dbReference>
<dbReference type="GO" id="GO:0003735">
    <property type="term" value="F:structural constituent of ribosome"/>
    <property type="evidence" value="ECO:0007669"/>
    <property type="project" value="InterPro"/>
</dbReference>
<evidence type="ECO:0000256" key="4">
    <source>
        <dbReference type="ARBA" id="ARBA00022980"/>
    </source>
</evidence>
<dbReference type="RefSeq" id="WP_076348252.1">
    <property type="nucleotide sequence ID" value="NZ_CP019082.1"/>
</dbReference>
<dbReference type="GO" id="GO:0006412">
    <property type="term" value="P:translation"/>
    <property type="evidence" value="ECO:0007669"/>
    <property type="project" value="UniProtKB-UniRule"/>
</dbReference>
<evidence type="ECO:0000256" key="1">
    <source>
        <dbReference type="ARBA" id="ARBA00008563"/>
    </source>
</evidence>
<dbReference type="SUPFAM" id="SSF141091">
    <property type="entry name" value="L21p-like"/>
    <property type="match status" value="1"/>
</dbReference>
<dbReference type="AlphaFoldDB" id="A0A1U7CTN7"/>
<name>A0A1U7CTN7_9BACT</name>
<gene>
    <name evidence="6 8" type="primary">rplU</name>
    <name evidence="8" type="ORF">BSF38_03807</name>
</gene>
<keyword evidence="5 6" id="KW-0687">Ribonucleoprotein</keyword>